<dbReference type="SUPFAM" id="SSF48264">
    <property type="entry name" value="Cytochrome P450"/>
    <property type="match status" value="1"/>
</dbReference>
<evidence type="ECO:0000313" key="8">
    <source>
        <dbReference type="EMBL" id="MCZ4519467.1"/>
    </source>
</evidence>
<name>A0ABT4MER4_9NOCA</name>
<dbReference type="Pfam" id="PF00067">
    <property type="entry name" value="p450"/>
    <property type="match status" value="2"/>
</dbReference>
<dbReference type="PRINTS" id="PR00359">
    <property type="entry name" value="BP450"/>
</dbReference>
<dbReference type="PANTHER" id="PTHR46696:SF6">
    <property type="entry name" value="P450, PUTATIVE (EUROFUNG)-RELATED"/>
    <property type="match status" value="1"/>
</dbReference>
<accession>A0ABT4MER4</accession>
<dbReference type="InterPro" id="IPR001128">
    <property type="entry name" value="Cyt_P450"/>
</dbReference>
<dbReference type="Gene3D" id="1.10.630.10">
    <property type="entry name" value="Cytochrome P450"/>
    <property type="match status" value="1"/>
</dbReference>
<organism evidence="8 9">
    <name type="scientific">Rhodococcus ruber</name>
    <dbReference type="NCBI Taxonomy" id="1830"/>
    <lineage>
        <taxon>Bacteria</taxon>
        <taxon>Bacillati</taxon>
        <taxon>Actinomycetota</taxon>
        <taxon>Actinomycetes</taxon>
        <taxon>Mycobacteriales</taxon>
        <taxon>Nocardiaceae</taxon>
        <taxon>Rhodococcus</taxon>
    </lineage>
</organism>
<evidence type="ECO:0000256" key="7">
    <source>
        <dbReference type="RuleBase" id="RU000461"/>
    </source>
</evidence>
<evidence type="ECO:0000313" key="9">
    <source>
        <dbReference type="Proteomes" id="UP001081071"/>
    </source>
</evidence>
<protein>
    <submittedName>
        <fullName evidence="8">Cytochrome P450</fullName>
    </submittedName>
</protein>
<keyword evidence="6 7" id="KW-0503">Monooxygenase</keyword>
<dbReference type="EMBL" id="JAPWIJ010000005">
    <property type="protein sequence ID" value="MCZ4519467.1"/>
    <property type="molecule type" value="Genomic_DNA"/>
</dbReference>
<comment type="caution">
    <text evidence="8">The sequence shown here is derived from an EMBL/GenBank/DDBJ whole genome shotgun (WGS) entry which is preliminary data.</text>
</comment>
<evidence type="ECO:0000256" key="4">
    <source>
        <dbReference type="ARBA" id="ARBA00023002"/>
    </source>
</evidence>
<evidence type="ECO:0000256" key="6">
    <source>
        <dbReference type="ARBA" id="ARBA00023033"/>
    </source>
</evidence>
<reference evidence="8" key="1">
    <citation type="submission" date="2022-12" db="EMBL/GenBank/DDBJ databases">
        <authorList>
            <person name="Krivoruchko A.V."/>
            <person name="Elkin A."/>
        </authorList>
    </citation>
    <scope>NUCLEOTIDE SEQUENCE</scope>
    <source>
        <strain evidence="8">IEGM 1391</strain>
    </source>
</reference>
<comment type="similarity">
    <text evidence="1 7">Belongs to the cytochrome P450 family.</text>
</comment>
<keyword evidence="5 7" id="KW-0408">Iron</keyword>
<evidence type="ECO:0000256" key="2">
    <source>
        <dbReference type="ARBA" id="ARBA00022617"/>
    </source>
</evidence>
<sequence length="284" mass="31533">MREVVNAHVERVAQLQAFDVVDELANPLTAMLTLDYFGLPTEDWELYVKPVHEQAFLKPGDREFPRLLMDIERAQAKLRELIAERRKAPGSDLVSVLIATEDENGVLLSDDRIVEVIWVVFGGGFDTTSSLIAHILRYLSENPERKAVLVGTPSLLPSAVDEFVRYFAPAVFSGRTVTEDVTVGGVRMAPGDRVLLSWAASNFDEDAFPVPYEIQFDRKPNRHLSFGWGVHRCPGANFARQELVMVLESILELMPDLVVDGDAAVPLPNASVVNGYISMPATTR</sequence>
<dbReference type="PANTHER" id="PTHR46696">
    <property type="entry name" value="P450, PUTATIVE (EUROFUNG)-RELATED"/>
    <property type="match status" value="1"/>
</dbReference>
<dbReference type="InterPro" id="IPR017972">
    <property type="entry name" value="Cyt_P450_CS"/>
</dbReference>
<keyword evidence="2 7" id="KW-0349">Heme</keyword>
<dbReference type="Proteomes" id="UP001081071">
    <property type="component" value="Unassembled WGS sequence"/>
</dbReference>
<dbReference type="PROSITE" id="PS00086">
    <property type="entry name" value="CYTOCHROME_P450"/>
    <property type="match status" value="1"/>
</dbReference>
<keyword evidence="4 7" id="KW-0560">Oxidoreductase</keyword>
<dbReference type="InterPro" id="IPR002397">
    <property type="entry name" value="Cyt_P450_B"/>
</dbReference>
<keyword evidence="3 7" id="KW-0479">Metal-binding</keyword>
<keyword evidence="9" id="KW-1185">Reference proteome</keyword>
<evidence type="ECO:0000256" key="1">
    <source>
        <dbReference type="ARBA" id="ARBA00010617"/>
    </source>
</evidence>
<evidence type="ECO:0000256" key="5">
    <source>
        <dbReference type="ARBA" id="ARBA00023004"/>
    </source>
</evidence>
<dbReference type="InterPro" id="IPR036396">
    <property type="entry name" value="Cyt_P450_sf"/>
</dbReference>
<proteinExistence type="inferred from homology"/>
<gene>
    <name evidence="8" type="ORF">O4220_13165</name>
</gene>
<evidence type="ECO:0000256" key="3">
    <source>
        <dbReference type="ARBA" id="ARBA00022723"/>
    </source>
</evidence>